<sequence>MEWLKEVRITDWIQIVIALIALFSTGAALATARQGKKSLELSKQQRQDTIRPKIIIKESAYWMRIKSGQLGNYYTEDLLQERVEIPIKNIGLHYATDININWNINQDKIIDFIQKNQTDSKFIDYYKDQQLFIPESSVHFYNKPFKSAISYLEVNKILMVEVPYEFIFLMRCLFFLILDKNLTPEEYIEYTSFIMEVSYKNILGDTINKEIFDIEMKIEVETNEIADGRLDNAEGKVIFRNSSDNH</sequence>
<organism evidence="2 3">
    <name type="scientific">Cytobacillus kochii</name>
    <dbReference type="NCBI Taxonomy" id="859143"/>
    <lineage>
        <taxon>Bacteria</taxon>
        <taxon>Bacillati</taxon>
        <taxon>Bacillota</taxon>
        <taxon>Bacilli</taxon>
        <taxon>Bacillales</taxon>
        <taxon>Bacillaceae</taxon>
        <taxon>Cytobacillus</taxon>
    </lineage>
</organism>
<dbReference type="KEGG" id="bko:CKF48_23465"/>
<protein>
    <submittedName>
        <fullName evidence="2">Uncharacterized protein</fullName>
    </submittedName>
</protein>
<gene>
    <name evidence="2" type="ORF">CKF48_23465</name>
</gene>
<dbReference type="Proteomes" id="UP000215137">
    <property type="component" value="Plasmid pBkBDGP4A"/>
</dbReference>
<geneLocation type="plasmid" evidence="3">
    <name>pbkbdgp4a</name>
</geneLocation>
<evidence type="ECO:0000313" key="2">
    <source>
        <dbReference type="EMBL" id="ASV70240.1"/>
    </source>
</evidence>
<feature type="transmembrane region" description="Helical" evidence="1">
    <location>
        <begin position="12"/>
        <end position="32"/>
    </location>
</feature>
<evidence type="ECO:0000256" key="1">
    <source>
        <dbReference type="SAM" id="Phobius"/>
    </source>
</evidence>
<dbReference type="RefSeq" id="WP_095373797.1">
    <property type="nucleotide sequence ID" value="NZ_CP022984.1"/>
</dbReference>
<keyword evidence="1" id="KW-0812">Transmembrane</keyword>
<accession>A0A248TQ20</accession>
<keyword evidence="3" id="KW-1185">Reference proteome</keyword>
<keyword evidence="2" id="KW-0614">Plasmid</keyword>
<name>A0A248TQ20_9BACI</name>
<dbReference type="AlphaFoldDB" id="A0A248TQ20"/>
<evidence type="ECO:0000313" key="3">
    <source>
        <dbReference type="Proteomes" id="UP000215137"/>
    </source>
</evidence>
<proteinExistence type="predicted"/>
<keyword evidence="1" id="KW-0472">Membrane</keyword>
<dbReference type="EMBL" id="CP022984">
    <property type="protein sequence ID" value="ASV70240.1"/>
    <property type="molecule type" value="Genomic_DNA"/>
</dbReference>
<keyword evidence="1" id="KW-1133">Transmembrane helix</keyword>
<reference evidence="2 3" key="1">
    <citation type="submission" date="2017-08" db="EMBL/GenBank/DDBJ databases">
        <title>Complete Genome Sequence of Bacillus kochii Oregon-R-modENCODE STRAIN BDGP4, isolated from Drosophila melanogaster gut.</title>
        <authorList>
            <person name="Wan K.H."/>
            <person name="Yu C."/>
            <person name="Park S."/>
            <person name="Hammonds A.S."/>
            <person name="Booth B.W."/>
            <person name="Celniker S.E."/>
        </authorList>
    </citation>
    <scope>NUCLEOTIDE SEQUENCE [LARGE SCALE GENOMIC DNA]</scope>
    <source>
        <strain evidence="2 3">BDGP4</strain>
        <plasmid evidence="3">pbkbdgp4a</plasmid>
    </source>
</reference>